<evidence type="ECO:0000259" key="16">
    <source>
        <dbReference type="PROSITE" id="PS51473"/>
    </source>
</evidence>
<keyword evidence="7" id="KW-0677">Repeat</keyword>
<keyword evidence="4" id="KW-0808">Transferase</keyword>
<protein>
    <recommendedName>
        <fullName evidence="19">Protein kinase domain-containing protein</fullName>
    </recommendedName>
</protein>
<dbReference type="PROSITE" id="PS50011">
    <property type="entry name" value="PROTEIN_KINASE_DOM"/>
    <property type="match status" value="1"/>
</dbReference>
<proteinExistence type="predicted"/>
<evidence type="ECO:0000256" key="2">
    <source>
        <dbReference type="ARBA" id="ARBA00022527"/>
    </source>
</evidence>
<keyword evidence="8" id="KW-0547">Nucleotide-binding</keyword>
<evidence type="ECO:0000256" key="14">
    <source>
        <dbReference type="SAM" id="Phobius"/>
    </source>
</evidence>
<dbReference type="InterPro" id="IPR000719">
    <property type="entry name" value="Prot_kinase_dom"/>
</dbReference>
<dbReference type="Proteomes" id="UP000316621">
    <property type="component" value="Chromosome 1"/>
</dbReference>
<evidence type="ECO:0000256" key="13">
    <source>
        <dbReference type="ARBA" id="ARBA00023180"/>
    </source>
</evidence>
<evidence type="ECO:0000256" key="5">
    <source>
        <dbReference type="ARBA" id="ARBA00022692"/>
    </source>
</evidence>
<evidence type="ECO:0008006" key="19">
    <source>
        <dbReference type="Google" id="ProtNLM"/>
    </source>
</evidence>
<evidence type="ECO:0000313" key="17">
    <source>
        <dbReference type="EMBL" id="RZC44164.1"/>
    </source>
</evidence>
<dbReference type="InterPro" id="IPR002902">
    <property type="entry name" value="GNK2"/>
</dbReference>
<evidence type="ECO:0000256" key="10">
    <source>
        <dbReference type="ARBA" id="ARBA00022840"/>
    </source>
</evidence>
<keyword evidence="12 14" id="KW-0472">Membrane</keyword>
<evidence type="ECO:0000256" key="12">
    <source>
        <dbReference type="ARBA" id="ARBA00023136"/>
    </source>
</evidence>
<keyword evidence="6" id="KW-0732">Signal</keyword>
<keyword evidence="9" id="KW-0418">Kinase</keyword>
<dbReference type="AlphaFoldDB" id="A0A4Y7I5U2"/>
<organism evidence="17 18">
    <name type="scientific">Papaver somniferum</name>
    <name type="common">Opium poppy</name>
    <dbReference type="NCBI Taxonomy" id="3469"/>
    <lineage>
        <taxon>Eukaryota</taxon>
        <taxon>Viridiplantae</taxon>
        <taxon>Streptophyta</taxon>
        <taxon>Embryophyta</taxon>
        <taxon>Tracheophyta</taxon>
        <taxon>Spermatophyta</taxon>
        <taxon>Magnoliopsida</taxon>
        <taxon>Ranunculales</taxon>
        <taxon>Papaveraceae</taxon>
        <taxon>Papaveroideae</taxon>
        <taxon>Papaver</taxon>
    </lineage>
</organism>
<dbReference type="InterPro" id="IPR011009">
    <property type="entry name" value="Kinase-like_dom_sf"/>
</dbReference>
<evidence type="ECO:0000256" key="7">
    <source>
        <dbReference type="ARBA" id="ARBA00022737"/>
    </source>
</evidence>
<feature type="transmembrane region" description="Helical" evidence="14">
    <location>
        <begin position="161"/>
        <end position="184"/>
    </location>
</feature>
<dbReference type="FunFam" id="3.30.200.20:FF:000142">
    <property type="entry name" value="Cysteine-rich receptor-like protein kinase 10"/>
    <property type="match status" value="1"/>
</dbReference>
<dbReference type="CDD" id="cd23509">
    <property type="entry name" value="Gnk2-like"/>
    <property type="match status" value="1"/>
</dbReference>
<keyword evidence="11 14" id="KW-1133">Transmembrane helix</keyword>
<dbReference type="SUPFAM" id="SSF56112">
    <property type="entry name" value="Protein kinase-like (PK-like)"/>
    <property type="match status" value="1"/>
</dbReference>
<comment type="subcellular location">
    <subcellularLocation>
        <location evidence="1">Membrane</location>
        <topology evidence="1">Single-pass membrane protein</topology>
    </subcellularLocation>
</comment>
<accession>A0A4Y7I5U2</accession>
<dbReference type="PROSITE" id="PS51473">
    <property type="entry name" value="GNK2"/>
    <property type="match status" value="1"/>
</dbReference>
<feature type="domain" description="Protein kinase" evidence="15">
    <location>
        <begin position="223"/>
        <end position="457"/>
    </location>
</feature>
<evidence type="ECO:0000256" key="6">
    <source>
        <dbReference type="ARBA" id="ARBA00022729"/>
    </source>
</evidence>
<feature type="domain" description="Gnk2-homologous" evidence="16">
    <location>
        <begin position="22"/>
        <end position="131"/>
    </location>
</feature>
<dbReference type="GO" id="GO:0005524">
    <property type="term" value="F:ATP binding"/>
    <property type="evidence" value="ECO:0007669"/>
    <property type="project" value="UniProtKB-KW"/>
</dbReference>
<dbReference type="Pfam" id="PF01657">
    <property type="entry name" value="Stress-antifung"/>
    <property type="match status" value="1"/>
</dbReference>
<dbReference type="InterPro" id="IPR001245">
    <property type="entry name" value="Ser-Thr/Tyr_kinase_cat_dom"/>
</dbReference>
<keyword evidence="2" id="KW-0723">Serine/threonine-protein kinase</keyword>
<evidence type="ECO:0000256" key="3">
    <source>
        <dbReference type="ARBA" id="ARBA00022553"/>
    </source>
</evidence>
<dbReference type="InterPro" id="IPR038408">
    <property type="entry name" value="GNK2_sf"/>
</dbReference>
<dbReference type="Gene3D" id="3.30.200.20">
    <property type="entry name" value="Phosphorylase Kinase, domain 1"/>
    <property type="match status" value="1"/>
</dbReference>
<gene>
    <name evidence="17" type="ORF">C5167_037117</name>
</gene>
<evidence type="ECO:0000313" key="18">
    <source>
        <dbReference type="Proteomes" id="UP000316621"/>
    </source>
</evidence>
<evidence type="ECO:0000256" key="1">
    <source>
        <dbReference type="ARBA" id="ARBA00004167"/>
    </source>
</evidence>
<evidence type="ECO:0000256" key="4">
    <source>
        <dbReference type="ARBA" id="ARBA00022679"/>
    </source>
</evidence>
<reference evidence="17 18" key="1">
    <citation type="journal article" date="2018" name="Science">
        <title>The opium poppy genome and morphinan production.</title>
        <authorList>
            <person name="Guo L."/>
            <person name="Winzer T."/>
            <person name="Yang X."/>
            <person name="Li Y."/>
            <person name="Ning Z."/>
            <person name="He Z."/>
            <person name="Teodor R."/>
            <person name="Lu Y."/>
            <person name="Bowser T.A."/>
            <person name="Graham I.A."/>
            <person name="Ye K."/>
        </authorList>
    </citation>
    <scope>NUCLEOTIDE SEQUENCE [LARGE SCALE GENOMIC DNA]</scope>
    <source>
        <strain evidence="18">cv. HN1</strain>
        <tissue evidence="17">Leaves</tissue>
    </source>
</reference>
<dbReference type="GO" id="GO:0004674">
    <property type="term" value="F:protein serine/threonine kinase activity"/>
    <property type="evidence" value="ECO:0007669"/>
    <property type="project" value="UniProtKB-KW"/>
</dbReference>
<keyword evidence="10" id="KW-0067">ATP-binding</keyword>
<evidence type="ECO:0000256" key="8">
    <source>
        <dbReference type="ARBA" id="ARBA00022741"/>
    </source>
</evidence>
<name>A0A4Y7I5U2_PAPSO</name>
<dbReference type="Gene3D" id="3.30.430.20">
    <property type="entry name" value="Gnk2 domain, C-X8-C-X2-C motif"/>
    <property type="match status" value="1"/>
</dbReference>
<keyword evidence="18" id="KW-1185">Reference proteome</keyword>
<sequence>MFYNGCVLRYSNENYFSRLSEQPSINLLGGVKSKVNQSQFIDIVTGLLDDLVVEAVTNSSISPSLYATRSANYTRFDDVYAMVQCTPDLTPSLCNRCLRSAVGRLSTCCSEVQGARVLFPSRTFRFEYAPFHGNYMHATPTIGASPPILQPPSNTTNNCKYYNIAVPLLVIALLLSSIAVWWFCFDKRKRMDRNNYHDMDQDIQSAESLQFNFNMISDATNNFAEANKLGEGGFGPVYKGTLSDGQEIAVKRLSKSSGQGDQEFKNEVLLLAKLQHRNLARLLGFCLHEQEKLLVYELMNASLDHFIFDTVNGRIFWTGKYDTRLLEQLLEASFIFMRILELFVVDQTQANTIRIAGTLGYMAPEYALHGRFSVKSDVFSFGVLVLEILSGKKNTSFYESIAGGMETLARWFSHGTIRSKFKRELFHIALLFVQDSIADRPTMDSVILMLSSNSMTLQLPTRPAYFVSDQAVEEVWSVNGVSVSILDPR</sequence>
<dbReference type="EMBL" id="CM010715">
    <property type="protein sequence ID" value="RZC44164.1"/>
    <property type="molecule type" value="Genomic_DNA"/>
</dbReference>
<dbReference type="PANTHER" id="PTHR27002">
    <property type="entry name" value="RECEPTOR-LIKE SERINE/THREONINE-PROTEIN KINASE SD1-8"/>
    <property type="match status" value="1"/>
</dbReference>
<dbReference type="PANTHER" id="PTHR27002:SF181">
    <property type="entry name" value="RECEPTOR-LIKE SERINE_THREONINE-PROTEIN KINASE"/>
    <property type="match status" value="1"/>
</dbReference>
<keyword evidence="5 14" id="KW-0812">Transmembrane</keyword>
<dbReference type="FunFam" id="3.30.430.20:FF:000002">
    <property type="entry name" value="Cysteine-rich receptor-like protein kinase 10"/>
    <property type="match status" value="1"/>
</dbReference>
<dbReference type="GO" id="GO:0005886">
    <property type="term" value="C:plasma membrane"/>
    <property type="evidence" value="ECO:0007669"/>
    <property type="project" value="TreeGrafter"/>
</dbReference>
<evidence type="ECO:0000259" key="15">
    <source>
        <dbReference type="PROSITE" id="PS50011"/>
    </source>
</evidence>
<dbReference type="Pfam" id="PF07714">
    <property type="entry name" value="PK_Tyr_Ser-Thr"/>
    <property type="match status" value="2"/>
</dbReference>
<keyword evidence="13" id="KW-0325">Glycoprotein</keyword>
<dbReference type="Gene3D" id="1.10.510.10">
    <property type="entry name" value="Transferase(Phosphotransferase) domain 1"/>
    <property type="match status" value="1"/>
</dbReference>
<dbReference type="Gramene" id="RZC44164">
    <property type="protein sequence ID" value="RZC44164"/>
    <property type="gene ID" value="C5167_037117"/>
</dbReference>
<keyword evidence="3" id="KW-0597">Phosphoprotein</keyword>
<evidence type="ECO:0000256" key="11">
    <source>
        <dbReference type="ARBA" id="ARBA00022989"/>
    </source>
</evidence>
<evidence type="ECO:0000256" key="9">
    <source>
        <dbReference type="ARBA" id="ARBA00022777"/>
    </source>
</evidence>